<dbReference type="InterPro" id="IPR028082">
    <property type="entry name" value="Peripla_BP_I"/>
</dbReference>
<evidence type="ECO:0000259" key="4">
    <source>
        <dbReference type="PROSITE" id="PS50932"/>
    </source>
</evidence>
<dbReference type="SMART" id="SM00354">
    <property type="entry name" value="HTH_LACI"/>
    <property type="match status" value="1"/>
</dbReference>
<dbReference type="PANTHER" id="PTHR30146">
    <property type="entry name" value="LACI-RELATED TRANSCRIPTIONAL REPRESSOR"/>
    <property type="match status" value="1"/>
</dbReference>
<keyword evidence="6" id="KW-1185">Reference proteome</keyword>
<dbReference type="Pfam" id="PF00532">
    <property type="entry name" value="Peripla_BP_1"/>
    <property type="match status" value="1"/>
</dbReference>
<proteinExistence type="predicted"/>
<dbReference type="PROSITE" id="PS50932">
    <property type="entry name" value="HTH_LACI_2"/>
    <property type="match status" value="1"/>
</dbReference>
<dbReference type="CDD" id="cd01392">
    <property type="entry name" value="HTH_LacI"/>
    <property type="match status" value="1"/>
</dbReference>
<dbReference type="Gene3D" id="3.40.50.2300">
    <property type="match status" value="2"/>
</dbReference>
<feature type="domain" description="HTH lacI-type" evidence="4">
    <location>
        <begin position="5"/>
        <end position="59"/>
    </location>
</feature>
<reference evidence="5 6" key="1">
    <citation type="submission" date="2019-05" db="EMBL/GenBank/DDBJ databases">
        <title>Ruegeria sp. nov., isolated from tidal flat.</title>
        <authorList>
            <person name="Kim W."/>
        </authorList>
    </citation>
    <scope>NUCLEOTIDE SEQUENCE [LARGE SCALE GENOMIC DNA]</scope>
    <source>
        <strain evidence="5 6">CAU 1488</strain>
    </source>
</reference>
<protein>
    <submittedName>
        <fullName evidence="5">LacI family DNA-binding transcriptional regulator</fullName>
    </submittedName>
</protein>
<organism evidence="5 6">
    <name type="scientific">Ruegeria sediminis</name>
    <dbReference type="NCBI Taxonomy" id="2583820"/>
    <lineage>
        <taxon>Bacteria</taxon>
        <taxon>Pseudomonadati</taxon>
        <taxon>Pseudomonadota</taxon>
        <taxon>Alphaproteobacteria</taxon>
        <taxon>Rhodobacterales</taxon>
        <taxon>Roseobacteraceae</taxon>
        <taxon>Ruegeria</taxon>
    </lineage>
</organism>
<name>A0ABY2WTB2_9RHOB</name>
<dbReference type="PANTHER" id="PTHR30146:SF33">
    <property type="entry name" value="TRANSCRIPTIONAL REGULATOR"/>
    <property type="match status" value="1"/>
</dbReference>
<dbReference type="Gene3D" id="1.10.260.40">
    <property type="entry name" value="lambda repressor-like DNA-binding domains"/>
    <property type="match status" value="1"/>
</dbReference>
<keyword evidence="3" id="KW-0804">Transcription</keyword>
<evidence type="ECO:0000256" key="2">
    <source>
        <dbReference type="ARBA" id="ARBA00023125"/>
    </source>
</evidence>
<dbReference type="SUPFAM" id="SSF47413">
    <property type="entry name" value="lambda repressor-like DNA-binding domains"/>
    <property type="match status" value="1"/>
</dbReference>
<gene>
    <name evidence="5" type="ORF">FGK63_18185</name>
</gene>
<accession>A0ABY2WTB2</accession>
<evidence type="ECO:0000256" key="1">
    <source>
        <dbReference type="ARBA" id="ARBA00023015"/>
    </source>
</evidence>
<keyword evidence="1" id="KW-0805">Transcription regulation</keyword>
<sequence length="338" mass="36557">MKKRTVLRDVAQLAGVSEMTASRALRDAPDVSEATREKVREIAERLGYVPNRIAGALSSRSSNLVGVVVPSLSSFVFPEVLAGISQGLKDSPLKPVVSVTGYDLDEEEGVIRELLSWRPSGLIVAGLEHTDAARAMLGSAGCPVVEIMDTDGEPVEHCVGISHLDAGREMAETLLGCGYRKIGFIGTKMARDFRAQKRLSGFVERLKQSGHALADQELYDGQSSIETGRDLTARMLERSRGLDCIYYSSDVMSVGGYMHCLASGLEVPRDIALAGFNDLQILRGLPLELATTDAHRFEIGEAAAEIVLTRQRQRGDAEPVRKLLHPTVSKGNSLAPKT</sequence>
<dbReference type="CDD" id="cd01575">
    <property type="entry name" value="PBP1_GntR"/>
    <property type="match status" value="1"/>
</dbReference>
<keyword evidence="2 5" id="KW-0238">DNA-binding</keyword>
<dbReference type="InterPro" id="IPR010982">
    <property type="entry name" value="Lambda_DNA-bd_dom_sf"/>
</dbReference>
<dbReference type="PROSITE" id="PS00356">
    <property type="entry name" value="HTH_LACI_1"/>
    <property type="match status" value="1"/>
</dbReference>
<dbReference type="InterPro" id="IPR001761">
    <property type="entry name" value="Peripla_BP/Lac1_sug-bd_dom"/>
</dbReference>
<evidence type="ECO:0000313" key="5">
    <source>
        <dbReference type="EMBL" id="TMV04299.1"/>
    </source>
</evidence>
<dbReference type="Pfam" id="PF00356">
    <property type="entry name" value="LacI"/>
    <property type="match status" value="1"/>
</dbReference>
<dbReference type="Proteomes" id="UP001193035">
    <property type="component" value="Unassembled WGS sequence"/>
</dbReference>
<dbReference type="SUPFAM" id="SSF53822">
    <property type="entry name" value="Periplasmic binding protein-like I"/>
    <property type="match status" value="1"/>
</dbReference>
<evidence type="ECO:0000313" key="6">
    <source>
        <dbReference type="Proteomes" id="UP001193035"/>
    </source>
</evidence>
<dbReference type="InterPro" id="IPR000843">
    <property type="entry name" value="HTH_LacI"/>
</dbReference>
<comment type="caution">
    <text evidence="5">The sequence shown here is derived from an EMBL/GenBank/DDBJ whole genome shotgun (WGS) entry which is preliminary data.</text>
</comment>
<dbReference type="GO" id="GO:0003677">
    <property type="term" value="F:DNA binding"/>
    <property type="evidence" value="ECO:0007669"/>
    <property type="project" value="UniProtKB-KW"/>
</dbReference>
<dbReference type="EMBL" id="VCPD01000008">
    <property type="protein sequence ID" value="TMV04299.1"/>
    <property type="molecule type" value="Genomic_DNA"/>
</dbReference>
<dbReference type="RefSeq" id="WP_138845111.1">
    <property type="nucleotide sequence ID" value="NZ_VCPD01000008.1"/>
</dbReference>
<evidence type="ECO:0000256" key="3">
    <source>
        <dbReference type="ARBA" id="ARBA00023163"/>
    </source>
</evidence>